<name>A0ABU6TBE2_9FABA</name>
<gene>
    <name evidence="2" type="ORF">PIB30_023172</name>
</gene>
<dbReference type="EMBL" id="JASCZI010090701">
    <property type="protein sequence ID" value="MED6145223.1"/>
    <property type="molecule type" value="Genomic_DNA"/>
</dbReference>
<reference evidence="2 3" key="1">
    <citation type="journal article" date="2023" name="Plants (Basel)">
        <title>Bridging the Gap: Combining Genomics and Transcriptomics Approaches to Understand Stylosanthes scabra, an Orphan Legume from the Brazilian Caatinga.</title>
        <authorList>
            <person name="Ferreira-Neto J.R.C."/>
            <person name="da Silva M.D."/>
            <person name="Binneck E."/>
            <person name="de Melo N.F."/>
            <person name="da Silva R.H."/>
            <person name="de Melo A.L.T.M."/>
            <person name="Pandolfi V."/>
            <person name="Bustamante F.O."/>
            <person name="Brasileiro-Vidal A.C."/>
            <person name="Benko-Iseppon A.M."/>
        </authorList>
    </citation>
    <scope>NUCLEOTIDE SEQUENCE [LARGE SCALE GENOMIC DNA]</scope>
    <source>
        <tissue evidence="2">Leaves</tissue>
    </source>
</reference>
<keyword evidence="3" id="KW-1185">Reference proteome</keyword>
<accession>A0ABU6TBE2</accession>
<evidence type="ECO:0000313" key="2">
    <source>
        <dbReference type="EMBL" id="MED6145223.1"/>
    </source>
</evidence>
<organism evidence="2 3">
    <name type="scientific">Stylosanthes scabra</name>
    <dbReference type="NCBI Taxonomy" id="79078"/>
    <lineage>
        <taxon>Eukaryota</taxon>
        <taxon>Viridiplantae</taxon>
        <taxon>Streptophyta</taxon>
        <taxon>Embryophyta</taxon>
        <taxon>Tracheophyta</taxon>
        <taxon>Spermatophyta</taxon>
        <taxon>Magnoliopsida</taxon>
        <taxon>eudicotyledons</taxon>
        <taxon>Gunneridae</taxon>
        <taxon>Pentapetalae</taxon>
        <taxon>rosids</taxon>
        <taxon>fabids</taxon>
        <taxon>Fabales</taxon>
        <taxon>Fabaceae</taxon>
        <taxon>Papilionoideae</taxon>
        <taxon>50 kb inversion clade</taxon>
        <taxon>dalbergioids sensu lato</taxon>
        <taxon>Dalbergieae</taxon>
        <taxon>Pterocarpus clade</taxon>
        <taxon>Stylosanthes</taxon>
    </lineage>
</organism>
<evidence type="ECO:0000256" key="1">
    <source>
        <dbReference type="SAM" id="MobiDB-lite"/>
    </source>
</evidence>
<evidence type="ECO:0000313" key="3">
    <source>
        <dbReference type="Proteomes" id="UP001341840"/>
    </source>
</evidence>
<dbReference type="Proteomes" id="UP001341840">
    <property type="component" value="Unassembled WGS sequence"/>
</dbReference>
<evidence type="ECO:0008006" key="4">
    <source>
        <dbReference type="Google" id="ProtNLM"/>
    </source>
</evidence>
<comment type="caution">
    <text evidence="2">The sequence shown here is derived from an EMBL/GenBank/DDBJ whole genome shotgun (WGS) entry which is preliminary data.</text>
</comment>
<proteinExistence type="predicted"/>
<protein>
    <recommendedName>
        <fullName evidence="4">DUF4283 domain-containing protein</fullName>
    </recommendedName>
</protein>
<sequence length="597" mass="66695">MLVPTSVSSPFPRLKFAFNDQLLLSIFDEVVPHWGIFWCHSRRVWIEVTGMPVCLWCPENFERIAKLWGWHVRHDDRLEESKSFTTARVFIDCFQWEEVREWISIKVDDRTFKVYAKEVGAEVYNVQSHPDMAESSSVSVDETTMDSVAADSMEMQRPTLKGSKDLNLHNVSDPVIDAIINEKSDNDESNDFETRWDVLGFDPMIVEAQLTKNTDFGPPSNLDTMNRPFVTEPNKPCAHGLTSNDSCPYPPGYGPCTSECHVHHTLGRVSNSESVVRETPVCEGNLVTEELVSDHASDALKPTESISESSDTRYCINRERVGSLGDLYNYCEADGGGDDTLDDENESNDLNEGHAVTKKPSDVDAEAVNDTWVPGSCGEVASDTGGIDAILEADSVVARGAIGGMDGCVRDEGCSDETASDEIRYLINDDVFNASLFQDENDGVKENSEFESEGAVGEEWDSVEKEDSSVEILAAKEIWCRAGLYIGSSEEEEIHSKLVRQKKVEGKKRPDLRPKEQRQGKKLPCIQGKSFVTRKLMSETKKDTLDKSFVHRLWGSSNGIRWDYVEAVNTDGGILCVWSDGFFECEKVLKEVVKNSV</sequence>
<feature type="region of interest" description="Disordered" evidence="1">
    <location>
        <begin position="337"/>
        <end position="360"/>
    </location>
</feature>
<feature type="compositionally biased region" description="Acidic residues" evidence="1">
    <location>
        <begin position="337"/>
        <end position="349"/>
    </location>
</feature>